<comment type="caution">
    <text evidence="8">The sequence shown here is derived from an EMBL/GenBank/DDBJ whole genome shotgun (WGS) entry which is preliminary data.</text>
</comment>
<keyword evidence="4" id="KW-0521">NADP</keyword>
<evidence type="ECO:0000256" key="4">
    <source>
        <dbReference type="ARBA" id="ARBA00022857"/>
    </source>
</evidence>
<dbReference type="PANTHER" id="PTHR43303:SF4">
    <property type="entry name" value="NADPH DEHYDROGENASE C23G7.10C-RELATED"/>
    <property type="match status" value="1"/>
</dbReference>
<dbReference type="OrthoDB" id="9804454at2"/>
<dbReference type="InterPro" id="IPR044152">
    <property type="entry name" value="YqjM-like"/>
</dbReference>
<dbReference type="Proteomes" id="UP000050497">
    <property type="component" value="Unassembled WGS sequence"/>
</dbReference>
<dbReference type="PANTHER" id="PTHR43303">
    <property type="entry name" value="NADPH DEHYDROGENASE C23G7.10C-RELATED"/>
    <property type="match status" value="1"/>
</dbReference>
<evidence type="ECO:0000256" key="3">
    <source>
        <dbReference type="ARBA" id="ARBA00022643"/>
    </source>
</evidence>
<reference evidence="8 10" key="1">
    <citation type="submission" date="2015-09" db="EMBL/GenBank/DDBJ databases">
        <title>Identification and resolution of microdiversity through metagenomic sequencing of parallel consortia.</title>
        <authorList>
            <person name="Nelson W.C."/>
            <person name="Romine M.F."/>
            <person name="Lindemann S.R."/>
        </authorList>
    </citation>
    <scope>NUCLEOTIDE SEQUENCE [LARGE SCALE GENOMIC DNA]</scope>
    <source>
        <strain evidence="8">HL-109</strain>
    </source>
</reference>
<dbReference type="GO" id="GO:0050661">
    <property type="term" value="F:NADP binding"/>
    <property type="evidence" value="ECO:0007669"/>
    <property type="project" value="InterPro"/>
</dbReference>
<evidence type="ECO:0000313" key="10">
    <source>
        <dbReference type="Proteomes" id="UP000050497"/>
    </source>
</evidence>
<comment type="cofactor">
    <cofactor evidence="1">
        <name>FMN</name>
        <dbReference type="ChEBI" id="CHEBI:58210"/>
    </cofactor>
</comment>
<dbReference type="STRING" id="1653334.GA0071312_2050"/>
<evidence type="ECO:0000313" key="11">
    <source>
        <dbReference type="Proteomes" id="UP000182800"/>
    </source>
</evidence>
<evidence type="ECO:0000256" key="5">
    <source>
        <dbReference type="ARBA" id="ARBA00023002"/>
    </source>
</evidence>
<evidence type="ECO:0000256" key="2">
    <source>
        <dbReference type="ARBA" id="ARBA00022630"/>
    </source>
</evidence>
<dbReference type="InterPro" id="IPR001155">
    <property type="entry name" value="OxRdtase_FMN_N"/>
</dbReference>
<dbReference type="PATRIC" id="fig|1653334.4.peg.2984"/>
<dbReference type="Gene3D" id="3.20.20.70">
    <property type="entry name" value="Aldolase class I"/>
    <property type="match status" value="1"/>
</dbReference>
<keyword evidence="2" id="KW-0285">Flavoprotein</keyword>
<keyword evidence="11" id="KW-1185">Reference proteome</keyword>
<evidence type="ECO:0000259" key="7">
    <source>
        <dbReference type="Pfam" id="PF00724"/>
    </source>
</evidence>
<feature type="domain" description="NADH:flavin oxidoreductase/NADH oxidase N-terminal" evidence="7">
    <location>
        <begin position="17"/>
        <end position="353"/>
    </location>
</feature>
<evidence type="ECO:0000313" key="9">
    <source>
        <dbReference type="EMBL" id="SCC81118.1"/>
    </source>
</evidence>
<dbReference type="InterPro" id="IPR013785">
    <property type="entry name" value="Aldolase_TIM"/>
</dbReference>
<keyword evidence="5" id="KW-0560">Oxidoreductase</keyword>
<dbReference type="EMBL" id="LJSX01000012">
    <property type="protein sequence ID" value="KPQ10893.1"/>
    <property type="molecule type" value="Genomic_DNA"/>
</dbReference>
<feature type="compositionally biased region" description="Pro residues" evidence="6">
    <location>
        <begin position="145"/>
        <end position="157"/>
    </location>
</feature>
<name>A0A0P8A0K0_9HYPH</name>
<protein>
    <submittedName>
        <fullName evidence="9">2,4-dienoyl-CoA reductase</fullName>
    </submittedName>
    <submittedName>
        <fullName evidence="8">Old Yellow Enzyme family NADH:flavin oxidoreductase</fullName>
    </submittedName>
</protein>
<dbReference type="RefSeq" id="WP_074444887.1">
    <property type="nucleotide sequence ID" value="NZ_FMBM01000002.1"/>
</dbReference>
<dbReference type="Proteomes" id="UP000182800">
    <property type="component" value="Unassembled WGS sequence"/>
</dbReference>
<dbReference type="GO" id="GO:0010181">
    <property type="term" value="F:FMN binding"/>
    <property type="evidence" value="ECO:0007669"/>
    <property type="project" value="InterPro"/>
</dbReference>
<evidence type="ECO:0000313" key="8">
    <source>
        <dbReference type="EMBL" id="KPQ10893.1"/>
    </source>
</evidence>
<keyword evidence="3" id="KW-0288">FMN</keyword>
<dbReference type="GO" id="GO:0003959">
    <property type="term" value="F:NADPH dehydrogenase activity"/>
    <property type="evidence" value="ECO:0007669"/>
    <property type="project" value="InterPro"/>
</dbReference>
<evidence type="ECO:0000256" key="6">
    <source>
        <dbReference type="SAM" id="MobiDB-lite"/>
    </source>
</evidence>
<sequence length="370" mass="40627">MSEDARRVQRPARNPYLFRPISFRTVESRNRIMMSPMCQYSAQDGMPNDWHFGHIAARAAGGVGILCIEATHVSDIGRITPHCLGIWNDEQRDALARIASHVASLGAVPMIQLAHAGRKASVSQPWKGTKPIPVGDGGWEAIGPSPLPQTPQSPPPRAMSQADIDRVVEEFRDAARRSREAGFRIVEVHAAHGYLIHSFLSPLSNHRTDSHGGSLENRARLLNQVIDAVRSEWPAELPLFVRISATDWVEGGLDLPAAIALSRMLAQRGDVDLIDCSTGGVDHRQAIRPYPGYQVPFAEAIRREVGIATGAVGLISAPEQAEEILAGGRADLVILGRVLLYDPHWALHAANRLRADHVVWPVQYERSNIF</sequence>
<reference evidence="9 11" key="2">
    <citation type="submission" date="2016-08" db="EMBL/GenBank/DDBJ databases">
        <authorList>
            <person name="Varghese N."/>
            <person name="Submissions Spin"/>
        </authorList>
    </citation>
    <scope>NUCLEOTIDE SEQUENCE [LARGE SCALE GENOMIC DNA]</scope>
    <source>
        <strain evidence="9 11">HL-109</strain>
    </source>
</reference>
<gene>
    <name evidence="9" type="ORF">GA0071312_2050</name>
    <name evidence="8" type="ORF">HLUCCO17_09395</name>
</gene>
<accession>A0A0P8A0K0</accession>
<proteinExistence type="predicted"/>
<evidence type="ECO:0000256" key="1">
    <source>
        <dbReference type="ARBA" id="ARBA00001917"/>
    </source>
</evidence>
<dbReference type="Pfam" id="PF00724">
    <property type="entry name" value="Oxidored_FMN"/>
    <property type="match status" value="1"/>
</dbReference>
<dbReference type="EMBL" id="FMBM01000002">
    <property type="protein sequence ID" value="SCC81118.1"/>
    <property type="molecule type" value="Genomic_DNA"/>
</dbReference>
<dbReference type="AlphaFoldDB" id="A0A0P8A0K0"/>
<organism evidence="8 10">
    <name type="scientific">Saliniramus fredricksonii</name>
    <dbReference type="NCBI Taxonomy" id="1653334"/>
    <lineage>
        <taxon>Bacteria</taxon>
        <taxon>Pseudomonadati</taxon>
        <taxon>Pseudomonadota</taxon>
        <taxon>Alphaproteobacteria</taxon>
        <taxon>Hyphomicrobiales</taxon>
        <taxon>Salinarimonadaceae</taxon>
        <taxon>Saliniramus</taxon>
    </lineage>
</organism>
<dbReference type="CDD" id="cd02932">
    <property type="entry name" value="OYE_YqiM_FMN"/>
    <property type="match status" value="1"/>
</dbReference>
<dbReference type="SUPFAM" id="SSF51395">
    <property type="entry name" value="FMN-linked oxidoreductases"/>
    <property type="match status" value="1"/>
</dbReference>
<feature type="region of interest" description="Disordered" evidence="6">
    <location>
        <begin position="142"/>
        <end position="161"/>
    </location>
</feature>